<reference evidence="1" key="1">
    <citation type="submission" date="2020-01" db="EMBL/GenBank/DDBJ databases">
        <title>Development of genomics and gene disruption for Polysphondylium violaceum indicates a role for the polyketide synthase stlB in stalk morphogenesis.</title>
        <authorList>
            <person name="Narita B."/>
            <person name="Kawabe Y."/>
            <person name="Kin K."/>
            <person name="Saito T."/>
            <person name="Gibbs R."/>
            <person name="Kuspa A."/>
            <person name="Muzny D."/>
            <person name="Queller D."/>
            <person name="Richards S."/>
            <person name="Strassman J."/>
            <person name="Sucgang R."/>
            <person name="Worley K."/>
            <person name="Schaap P."/>
        </authorList>
    </citation>
    <scope>NUCLEOTIDE SEQUENCE</scope>
    <source>
        <strain evidence="1">QSvi11</strain>
    </source>
</reference>
<dbReference type="AlphaFoldDB" id="A0A8J4PKD7"/>
<dbReference type="EMBL" id="AJWJ01000911">
    <property type="protein sequence ID" value="KAF2068603.1"/>
    <property type="molecule type" value="Genomic_DNA"/>
</dbReference>
<accession>A0A8J4PKD7</accession>
<keyword evidence="2" id="KW-1185">Reference proteome</keyword>
<dbReference type="PANTHER" id="PTHR46586">
    <property type="entry name" value="ANKYRIN REPEAT-CONTAINING PROTEIN"/>
    <property type="match status" value="1"/>
</dbReference>
<evidence type="ECO:0000313" key="2">
    <source>
        <dbReference type="Proteomes" id="UP000695562"/>
    </source>
</evidence>
<organism evidence="1 2">
    <name type="scientific">Polysphondylium violaceum</name>
    <dbReference type="NCBI Taxonomy" id="133409"/>
    <lineage>
        <taxon>Eukaryota</taxon>
        <taxon>Amoebozoa</taxon>
        <taxon>Evosea</taxon>
        <taxon>Eumycetozoa</taxon>
        <taxon>Dictyostelia</taxon>
        <taxon>Dictyosteliales</taxon>
        <taxon>Dictyosteliaceae</taxon>
        <taxon>Polysphondylium</taxon>
    </lineage>
</organism>
<comment type="caution">
    <text evidence="1">The sequence shown here is derived from an EMBL/GenBank/DDBJ whole genome shotgun (WGS) entry which is preliminary data.</text>
</comment>
<protein>
    <recommendedName>
        <fullName evidence="3">Ankyrin repeat-containing protein</fullName>
    </recommendedName>
</protein>
<feature type="non-terminal residue" evidence="1">
    <location>
        <position position="1"/>
    </location>
</feature>
<dbReference type="InterPro" id="IPR036770">
    <property type="entry name" value="Ankyrin_rpt-contain_sf"/>
</dbReference>
<dbReference type="PANTHER" id="PTHR46586:SF3">
    <property type="entry name" value="ANKYRIN REPEAT-CONTAINING PROTEIN"/>
    <property type="match status" value="1"/>
</dbReference>
<dbReference type="InterPro" id="IPR002110">
    <property type="entry name" value="Ankyrin_rpt"/>
</dbReference>
<dbReference type="Gene3D" id="1.25.40.20">
    <property type="entry name" value="Ankyrin repeat-containing domain"/>
    <property type="match status" value="1"/>
</dbReference>
<dbReference type="Proteomes" id="UP000695562">
    <property type="component" value="Unassembled WGS sequence"/>
</dbReference>
<evidence type="ECO:0008006" key="3">
    <source>
        <dbReference type="Google" id="ProtNLM"/>
    </source>
</evidence>
<sequence>EMIFSTFKNRNTTIKSSYSYKEIISLEWIISNNKYYLLKDKIKNQCNLIVSPNVALLLFNIKDSDIFQLAFDRYRHYLDPSIPLPVIERAADKGNLYALKMLVEMGYKIKTDTESILHSAIKNNDFEMLQYLVEVLKLKSLKQQSLLHAIQSKNIEIIEYLLHNFARSIQMMDKEFILKTIAEWATLDILLLFKGFYKEITVFEYTRVIFPNSFLNISILSYIFDNNHLDTSIRGSMEWIDLIMEMIGKAIQNSNIDVIKYLVTKVDLPQSSRSTLYHLAFQKSSLEIFYYLLEKNLFTYQTFYLSDINMALVDVDSLLKYLKLGVKVGKRCLLYFVTRPYLNQEFNTVWEKRENPTTSTAHNGRVYVQGTDITLLLIQRCLENNNVFVLDFLFKNDFFPKEPEIIGYHCSFNDSSVPILQFYLSNCPHPPHIYLNFAEEIQKAIESNSIKLLDFLCQELLKTHVRIDISKLYGLACQHSCIPLLRLLKEKNISPSTYSLSIAGSPKVIEFISKNYSSFVYCISDLTLSNAISNNRLACVQYLMENHFSYFSYPSKKYMRALGESGSLDMIKYFYRYNDKFVQRPSYQLTFDIAFKCQFLDILKFLFETEKCVVNIPMAEKLSNIVKDSFSSYAIKYLKK</sequence>
<proteinExistence type="predicted"/>
<dbReference type="Pfam" id="PF12796">
    <property type="entry name" value="Ank_2"/>
    <property type="match status" value="1"/>
</dbReference>
<name>A0A8J4PKD7_9MYCE</name>
<dbReference type="SUPFAM" id="SSF48403">
    <property type="entry name" value="Ankyrin repeat"/>
    <property type="match status" value="1"/>
</dbReference>
<gene>
    <name evidence="1" type="ORF">CYY_010071</name>
</gene>
<dbReference type="InterPro" id="IPR052050">
    <property type="entry name" value="SecEffector_AnkRepeat"/>
</dbReference>
<evidence type="ECO:0000313" key="1">
    <source>
        <dbReference type="EMBL" id="KAF2068603.1"/>
    </source>
</evidence>